<dbReference type="AlphaFoldDB" id="A0A1I3VLE2"/>
<dbReference type="Proteomes" id="UP000198915">
    <property type="component" value="Unassembled WGS sequence"/>
</dbReference>
<sequence>MREEDMYEPIKAWMGERGFTSYPEVECKHLGGRADIVVTSGQLVGVVEMKQSLSLDLIEQALRWRGFAHYIWIAIPYQPKSFKKFVSMVLRDYGIGVLTISKFGSVWPAHMPKLARRTLPDLKEALTEHHRTAEVKGGQSGGGYITPYRITMKQVRHYLTKENEWRTLKDILDHCETHYASPRASLAKALWQFEAAWCERKKEGGKLYFRARLLEGSEMAKKKALRMLPEKQVNVLLALSAKEWRTPTVIAGMLPGGNVEKARRFDSLYVNSPLKALIKKGWVEKNPVGRGQYRLTEAGQAVMKDGAGGES</sequence>
<protein>
    <submittedName>
        <fullName evidence="1">Uncharacterized protein</fullName>
    </submittedName>
</protein>
<name>A0A1I3VLE2_9BACL</name>
<dbReference type="Gene3D" id="1.10.10.10">
    <property type="entry name" value="Winged helix-like DNA-binding domain superfamily/Winged helix DNA-binding domain"/>
    <property type="match status" value="1"/>
</dbReference>
<dbReference type="InterPro" id="IPR036388">
    <property type="entry name" value="WH-like_DNA-bd_sf"/>
</dbReference>
<accession>A0A1I3VLE2</accession>
<organism evidence="1 2">
    <name type="scientific">Brevibacillus centrosporus</name>
    <dbReference type="NCBI Taxonomy" id="54910"/>
    <lineage>
        <taxon>Bacteria</taxon>
        <taxon>Bacillati</taxon>
        <taxon>Bacillota</taxon>
        <taxon>Bacilli</taxon>
        <taxon>Bacillales</taxon>
        <taxon>Paenibacillaceae</taxon>
        <taxon>Brevibacillus</taxon>
    </lineage>
</organism>
<reference evidence="2" key="1">
    <citation type="submission" date="2016-10" db="EMBL/GenBank/DDBJ databases">
        <authorList>
            <person name="Varghese N."/>
            <person name="Submissions S."/>
        </authorList>
    </citation>
    <scope>NUCLEOTIDE SEQUENCE [LARGE SCALE GENOMIC DNA]</scope>
    <source>
        <strain evidence="2">OK042</strain>
    </source>
</reference>
<dbReference type="EMBL" id="FORT01000007">
    <property type="protein sequence ID" value="SFJ95136.1"/>
    <property type="molecule type" value="Genomic_DNA"/>
</dbReference>
<proteinExistence type="predicted"/>
<dbReference type="RefSeq" id="WP_092268490.1">
    <property type="nucleotide sequence ID" value="NZ_FORT01000007.1"/>
</dbReference>
<keyword evidence="2" id="KW-1185">Reference proteome</keyword>
<evidence type="ECO:0000313" key="2">
    <source>
        <dbReference type="Proteomes" id="UP000198915"/>
    </source>
</evidence>
<evidence type="ECO:0000313" key="1">
    <source>
        <dbReference type="EMBL" id="SFJ95136.1"/>
    </source>
</evidence>
<gene>
    <name evidence="1" type="ORF">SAMN05518846_10730</name>
</gene>